<dbReference type="EMBL" id="BQNB010019229">
    <property type="protein sequence ID" value="GJT83089.1"/>
    <property type="molecule type" value="Genomic_DNA"/>
</dbReference>
<gene>
    <name evidence="2" type="ORF">Tco_1057431</name>
</gene>
<protein>
    <submittedName>
        <fullName evidence="2">Uncharacterized protein</fullName>
    </submittedName>
</protein>
<reference evidence="2" key="2">
    <citation type="submission" date="2022-01" db="EMBL/GenBank/DDBJ databases">
        <authorList>
            <person name="Yamashiro T."/>
            <person name="Shiraishi A."/>
            <person name="Satake H."/>
            <person name="Nakayama K."/>
        </authorList>
    </citation>
    <scope>NUCLEOTIDE SEQUENCE</scope>
</reference>
<organism evidence="2 3">
    <name type="scientific">Tanacetum coccineum</name>
    <dbReference type="NCBI Taxonomy" id="301880"/>
    <lineage>
        <taxon>Eukaryota</taxon>
        <taxon>Viridiplantae</taxon>
        <taxon>Streptophyta</taxon>
        <taxon>Embryophyta</taxon>
        <taxon>Tracheophyta</taxon>
        <taxon>Spermatophyta</taxon>
        <taxon>Magnoliopsida</taxon>
        <taxon>eudicotyledons</taxon>
        <taxon>Gunneridae</taxon>
        <taxon>Pentapetalae</taxon>
        <taxon>asterids</taxon>
        <taxon>campanulids</taxon>
        <taxon>Asterales</taxon>
        <taxon>Asteraceae</taxon>
        <taxon>Asteroideae</taxon>
        <taxon>Anthemideae</taxon>
        <taxon>Anthemidinae</taxon>
        <taxon>Tanacetum</taxon>
    </lineage>
</organism>
<evidence type="ECO:0000313" key="3">
    <source>
        <dbReference type="Proteomes" id="UP001151760"/>
    </source>
</evidence>
<comment type="caution">
    <text evidence="2">The sequence shown here is derived from an EMBL/GenBank/DDBJ whole genome shotgun (WGS) entry which is preliminary data.</text>
</comment>
<evidence type="ECO:0000313" key="2">
    <source>
        <dbReference type="EMBL" id="GJT83089.1"/>
    </source>
</evidence>
<name>A0ABQ5H641_9ASTR</name>
<evidence type="ECO:0000256" key="1">
    <source>
        <dbReference type="SAM" id="MobiDB-lite"/>
    </source>
</evidence>
<keyword evidence="3" id="KW-1185">Reference proteome</keyword>
<reference evidence="2" key="1">
    <citation type="journal article" date="2022" name="Int. J. Mol. Sci.">
        <title>Draft Genome of Tanacetum Coccineum: Genomic Comparison of Closely Related Tanacetum-Family Plants.</title>
        <authorList>
            <person name="Yamashiro T."/>
            <person name="Shiraishi A."/>
            <person name="Nakayama K."/>
            <person name="Satake H."/>
        </authorList>
    </citation>
    <scope>NUCLEOTIDE SEQUENCE</scope>
</reference>
<dbReference type="Proteomes" id="UP001151760">
    <property type="component" value="Unassembled WGS sequence"/>
</dbReference>
<feature type="region of interest" description="Disordered" evidence="1">
    <location>
        <begin position="34"/>
        <end position="75"/>
    </location>
</feature>
<proteinExistence type="predicted"/>
<sequence>MESDKDDQSYVGDDDNEIKLEDLSEMVKDIGVEAMDLDSLKDDQPRLISSKDEADIQSESHAESEDTSALQRPPSPKCIQIQDLTNQVLLLQSQNFKLEKAQAAHEAETALLKAQPSFPNVQQLTELLVNSLKPELSKLLRDHDFNTYIPTELKELPSKFTKINRALGDLKQYMKKLEIKVPCDLKVLLGKLEEFQSSISVLISKVVAFENIKLDILAGLLALLEQVSSVNAQLSKLNVLDTLPSLLNRVAKALDRFLTVVDSASQQVGDNSVPLAGDKVKYDKYRLMMLNRRDQGNIINCDVLSRGKGPITLKVYRDDGLEEIIKNFKASDLHLVELELDLSKPLEDQDPILKLNLLAKKKRKNADDLHDYFKSTQSLCGVSETKDKALAKASVQLGWQCQDE</sequence>
<feature type="compositionally biased region" description="Basic and acidic residues" evidence="1">
    <location>
        <begin position="38"/>
        <end position="64"/>
    </location>
</feature>
<accession>A0ABQ5H641</accession>